<dbReference type="OrthoDB" id="4331723at2"/>
<dbReference type="RefSeq" id="WP_161698178.1">
    <property type="nucleotide sequence ID" value="NZ_JAAAHS010000105.1"/>
</dbReference>
<evidence type="ECO:0000313" key="2">
    <source>
        <dbReference type="Proteomes" id="UP000598297"/>
    </source>
</evidence>
<reference evidence="1" key="1">
    <citation type="submission" date="2020-01" db="EMBL/GenBank/DDBJ databases">
        <title>Whole-genome analyses of novel actinobacteria.</title>
        <authorList>
            <person name="Sahin N."/>
        </authorList>
    </citation>
    <scope>NUCLEOTIDE SEQUENCE</scope>
    <source>
        <strain evidence="1">YC537</strain>
    </source>
</reference>
<keyword evidence="2" id="KW-1185">Reference proteome</keyword>
<accession>A0A964UR09</accession>
<gene>
    <name evidence="1" type="ORF">GUY60_15735</name>
</gene>
<comment type="caution">
    <text evidence="1">The sequence shown here is derived from an EMBL/GenBank/DDBJ whole genome shotgun (WGS) entry which is preliminary data.</text>
</comment>
<protein>
    <submittedName>
        <fullName evidence="1">Uncharacterized protein</fullName>
    </submittedName>
</protein>
<sequence>METAEERHAAAARIREAESVRDALRAALTAAGVKLPTFRIDQASCAREKPYPLIELGRCDVATARALAEALRGTR</sequence>
<organism evidence="1 2">
    <name type="scientific">Streptomyces boluensis</name>
    <dbReference type="NCBI Taxonomy" id="1775135"/>
    <lineage>
        <taxon>Bacteria</taxon>
        <taxon>Bacillati</taxon>
        <taxon>Actinomycetota</taxon>
        <taxon>Actinomycetes</taxon>
        <taxon>Kitasatosporales</taxon>
        <taxon>Streptomycetaceae</taxon>
        <taxon>Streptomyces</taxon>
    </lineage>
</organism>
<name>A0A964UR09_9ACTN</name>
<dbReference type="Proteomes" id="UP000598297">
    <property type="component" value="Unassembled WGS sequence"/>
</dbReference>
<proteinExistence type="predicted"/>
<evidence type="ECO:0000313" key="1">
    <source>
        <dbReference type="EMBL" id="NBE52850.1"/>
    </source>
</evidence>
<dbReference type="EMBL" id="JAAAHS010000105">
    <property type="protein sequence ID" value="NBE52850.1"/>
    <property type="molecule type" value="Genomic_DNA"/>
</dbReference>
<dbReference type="AlphaFoldDB" id="A0A964UR09"/>